<reference evidence="3 4" key="1">
    <citation type="journal article" date="2006" name="Science">
        <title>Genome of rice cluster I archaea -- the key methane producers in the rice rhizosphere.</title>
        <authorList>
            <person name="Erkel C."/>
            <person name="Kube M."/>
            <person name="Reinhardt R."/>
            <person name="Liesack W."/>
        </authorList>
    </citation>
    <scope>NUCLEOTIDE SEQUENCE [LARGE SCALE GENOMIC DNA]</scope>
    <source>
        <strain evidence="4">DSM 22066 / NBRC 105507 / MRE50</strain>
    </source>
</reference>
<dbReference type="InterPro" id="IPR035965">
    <property type="entry name" value="PAS-like_dom_sf"/>
</dbReference>
<gene>
    <name evidence="3" type="ORF">RCIX1009</name>
</gene>
<evidence type="ECO:0000256" key="1">
    <source>
        <dbReference type="SAM" id="MobiDB-lite"/>
    </source>
</evidence>
<dbReference type="SMART" id="SM00091">
    <property type="entry name" value="PAS"/>
    <property type="match status" value="1"/>
</dbReference>
<organism evidence="3 4">
    <name type="scientific">Methanocella arvoryzae (strain DSM 22066 / NBRC 105507 / MRE50)</name>
    <dbReference type="NCBI Taxonomy" id="351160"/>
    <lineage>
        <taxon>Archaea</taxon>
        <taxon>Methanobacteriati</taxon>
        <taxon>Methanobacteriota</taxon>
        <taxon>Stenosarchaea group</taxon>
        <taxon>Methanomicrobia</taxon>
        <taxon>Methanocellales</taxon>
        <taxon>Methanocellaceae</taxon>
        <taxon>Methanocella</taxon>
    </lineage>
</organism>
<dbReference type="InterPro" id="IPR000014">
    <property type="entry name" value="PAS"/>
</dbReference>
<accession>Q0W5J9</accession>
<dbReference type="NCBIfam" id="TIGR00229">
    <property type="entry name" value="sensory_box"/>
    <property type="match status" value="1"/>
</dbReference>
<dbReference type="InterPro" id="IPR013767">
    <property type="entry name" value="PAS_fold"/>
</dbReference>
<dbReference type="STRING" id="351160.RCIX1009"/>
<sequence length="333" mass="37050">MSDMKYDVETREGITREKGAAKPGERAGQTGCEDRVRFLEGILGNTDDGIIALDHSGTVSYMNPAASRMFGFSSPDEGIKMMRDPAVFEARYSDGRAVPASDVPLARAGRGMDYRDEELIMKRRDTGREFTGSYSSHPVRDESGRLLSSVVTVRDLSGRTGATTRGVTNLPAMLSTIAASIPRVVMANRCDIVLYDEKDRSFTPVEAMWPERETEKGTRREDRMTCISAEDEQLFTRRVMETKKPLIVEDTKENPLCTANRHMIERLGIKSVVVLPLMDREHFLGSMILDSNLSARDFSDQSMDTLNLIARTVSAMIAEAKEREGKPAATAHR</sequence>
<dbReference type="GO" id="GO:0006355">
    <property type="term" value="P:regulation of DNA-templated transcription"/>
    <property type="evidence" value="ECO:0007669"/>
    <property type="project" value="InterPro"/>
</dbReference>
<dbReference type="SMART" id="SM00065">
    <property type="entry name" value="GAF"/>
    <property type="match status" value="1"/>
</dbReference>
<dbReference type="Gene3D" id="3.30.450.20">
    <property type="entry name" value="PAS domain"/>
    <property type="match status" value="1"/>
</dbReference>
<dbReference type="CDD" id="cd00130">
    <property type="entry name" value="PAS"/>
    <property type="match status" value="1"/>
</dbReference>
<dbReference type="InterPro" id="IPR029016">
    <property type="entry name" value="GAF-like_dom_sf"/>
</dbReference>
<keyword evidence="4" id="KW-1185">Reference proteome</keyword>
<dbReference type="InterPro" id="IPR003018">
    <property type="entry name" value="GAF"/>
</dbReference>
<evidence type="ECO:0000313" key="3">
    <source>
        <dbReference type="EMBL" id="CAJ36344.1"/>
    </source>
</evidence>
<feature type="region of interest" description="Disordered" evidence="1">
    <location>
        <begin position="1"/>
        <end position="29"/>
    </location>
</feature>
<dbReference type="SUPFAM" id="SSF55781">
    <property type="entry name" value="GAF domain-like"/>
    <property type="match status" value="1"/>
</dbReference>
<dbReference type="PROSITE" id="PS50112">
    <property type="entry name" value="PAS"/>
    <property type="match status" value="1"/>
</dbReference>
<proteinExistence type="predicted"/>
<dbReference type="Proteomes" id="UP000000663">
    <property type="component" value="Chromosome"/>
</dbReference>
<dbReference type="EMBL" id="AM114193">
    <property type="protein sequence ID" value="CAJ36344.1"/>
    <property type="molecule type" value="Genomic_DNA"/>
</dbReference>
<dbReference type="AlphaFoldDB" id="Q0W5J9"/>
<evidence type="ECO:0000259" key="2">
    <source>
        <dbReference type="PROSITE" id="PS50112"/>
    </source>
</evidence>
<dbReference type="eggNOG" id="arCOG06193">
    <property type="taxonomic scope" value="Archaea"/>
</dbReference>
<evidence type="ECO:0000313" key="4">
    <source>
        <dbReference type="Proteomes" id="UP000000663"/>
    </source>
</evidence>
<dbReference type="KEGG" id="rci:RCIX1009"/>
<dbReference type="Pfam" id="PF00989">
    <property type="entry name" value="PAS"/>
    <property type="match status" value="1"/>
</dbReference>
<feature type="domain" description="PAS" evidence="2">
    <location>
        <begin position="35"/>
        <end position="76"/>
    </location>
</feature>
<protein>
    <submittedName>
        <fullName evidence="3">Predicted signal transduction protein</fullName>
    </submittedName>
</protein>
<dbReference type="Pfam" id="PF01590">
    <property type="entry name" value="GAF"/>
    <property type="match status" value="1"/>
</dbReference>
<name>Q0W5J9_METAR</name>
<dbReference type="SUPFAM" id="SSF55785">
    <property type="entry name" value="PYP-like sensor domain (PAS domain)"/>
    <property type="match status" value="1"/>
</dbReference>
<dbReference type="Gene3D" id="3.30.450.40">
    <property type="match status" value="1"/>
</dbReference>
<feature type="compositionally biased region" description="Basic and acidic residues" evidence="1">
    <location>
        <begin position="1"/>
        <end position="25"/>
    </location>
</feature>